<comment type="caution">
    <text evidence="8">The sequence shown here is derived from an EMBL/GenBank/DDBJ whole genome shotgun (WGS) entry which is preliminary data.</text>
</comment>
<feature type="region of interest" description="Disordered" evidence="7">
    <location>
        <begin position="1083"/>
        <end position="1103"/>
    </location>
</feature>
<dbReference type="AlphaFoldDB" id="A0A6A4J3N1"/>
<feature type="region of interest" description="Disordered" evidence="7">
    <location>
        <begin position="112"/>
        <end position="138"/>
    </location>
</feature>
<feature type="region of interest" description="Disordered" evidence="7">
    <location>
        <begin position="225"/>
        <end position="244"/>
    </location>
</feature>
<dbReference type="PROSITE" id="PS50010">
    <property type="entry name" value="DH_2"/>
    <property type="match status" value="1"/>
</dbReference>
<keyword evidence="4" id="KW-0479">Metal-binding</keyword>
<dbReference type="Pfam" id="PF00621">
    <property type="entry name" value="RhoGEF"/>
    <property type="match status" value="1"/>
</dbReference>
<dbReference type="InterPro" id="IPR041020">
    <property type="entry name" value="PH_16"/>
</dbReference>
<gene>
    <name evidence="8" type="ORF">GE061_008197</name>
</gene>
<dbReference type="EMBL" id="WIXP02000016">
    <property type="protein sequence ID" value="KAF6198449.1"/>
    <property type="molecule type" value="Genomic_DNA"/>
</dbReference>
<dbReference type="GO" id="GO:0005085">
    <property type="term" value="F:guanyl-nucleotide exchange factor activity"/>
    <property type="evidence" value="ECO:0007669"/>
    <property type="project" value="InterPro"/>
</dbReference>
<evidence type="ECO:0000256" key="1">
    <source>
        <dbReference type="ARBA" id="ARBA00004496"/>
    </source>
</evidence>
<feature type="compositionally biased region" description="Low complexity" evidence="7">
    <location>
        <begin position="1084"/>
        <end position="1098"/>
    </location>
</feature>
<dbReference type="CDD" id="cd00160">
    <property type="entry name" value="RhoGEF"/>
    <property type="match status" value="1"/>
</dbReference>
<keyword evidence="9" id="KW-1185">Reference proteome</keyword>
<protein>
    <recommendedName>
        <fullName evidence="10">DH domain-containing protein</fullName>
    </recommendedName>
</protein>
<feature type="coiled-coil region" evidence="6">
    <location>
        <begin position="1003"/>
        <end position="1073"/>
    </location>
</feature>
<dbReference type="PROSITE" id="PS50003">
    <property type="entry name" value="PH_DOMAIN"/>
    <property type="match status" value="1"/>
</dbReference>
<keyword evidence="3" id="KW-0597">Phosphoprotein</keyword>
<dbReference type="InterPro" id="IPR001849">
    <property type="entry name" value="PH_domain"/>
</dbReference>
<evidence type="ECO:0008006" key="10">
    <source>
        <dbReference type="Google" id="ProtNLM"/>
    </source>
</evidence>
<dbReference type="OrthoDB" id="28045at2759"/>
<dbReference type="Gene3D" id="2.30.29.30">
    <property type="entry name" value="Pleckstrin-homology domain (PH domain)/Phosphotyrosine-binding domain (PTB)"/>
    <property type="match status" value="1"/>
</dbReference>
<evidence type="ECO:0000256" key="6">
    <source>
        <dbReference type="SAM" id="Coils"/>
    </source>
</evidence>
<keyword evidence="2" id="KW-0963">Cytoplasm</keyword>
<reference evidence="8" key="1">
    <citation type="journal article" date="2021" name="Mol. Ecol. Resour.">
        <title>Apolygus lucorum genome provides insights into omnivorousness and mesophyll feeding.</title>
        <authorList>
            <person name="Liu Y."/>
            <person name="Liu H."/>
            <person name="Wang H."/>
            <person name="Huang T."/>
            <person name="Liu B."/>
            <person name="Yang B."/>
            <person name="Yin L."/>
            <person name="Li B."/>
            <person name="Zhang Y."/>
            <person name="Zhang S."/>
            <person name="Jiang F."/>
            <person name="Zhang X."/>
            <person name="Ren Y."/>
            <person name="Wang B."/>
            <person name="Wang S."/>
            <person name="Lu Y."/>
            <person name="Wu K."/>
            <person name="Fan W."/>
            <person name="Wang G."/>
        </authorList>
    </citation>
    <scope>NUCLEOTIDE SEQUENCE</scope>
    <source>
        <strain evidence="8">12Hb</strain>
    </source>
</reference>
<keyword evidence="4" id="KW-0863">Zinc-finger</keyword>
<evidence type="ECO:0000256" key="4">
    <source>
        <dbReference type="ARBA" id="ARBA00022771"/>
    </source>
</evidence>
<dbReference type="SMART" id="SM00233">
    <property type="entry name" value="PH"/>
    <property type="match status" value="1"/>
</dbReference>
<dbReference type="SUPFAM" id="SSF50729">
    <property type="entry name" value="PH domain-like"/>
    <property type="match status" value="1"/>
</dbReference>
<dbReference type="GO" id="GO:0008270">
    <property type="term" value="F:zinc ion binding"/>
    <property type="evidence" value="ECO:0007669"/>
    <property type="project" value="UniProtKB-KW"/>
</dbReference>
<comment type="subcellular location">
    <subcellularLocation>
        <location evidence="1">Cytoplasm</location>
    </subcellularLocation>
</comment>
<name>A0A6A4J3N1_APOLU</name>
<dbReference type="GO" id="GO:0035023">
    <property type="term" value="P:regulation of Rho protein signal transduction"/>
    <property type="evidence" value="ECO:0007669"/>
    <property type="project" value="TreeGrafter"/>
</dbReference>
<dbReference type="InterPro" id="IPR035899">
    <property type="entry name" value="DBL_dom_sf"/>
</dbReference>
<feature type="region of interest" description="Disordered" evidence="7">
    <location>
        <begin position="1186"/>
        <end position="1231"/>
    </location>
</feature>
<keyword evidence="4" id="KW-0862">Zinc</keyword>
<feature type="region of interest" description="Disordered" evidence="7">
    <location>
        <begin position="912"/>
        <end position="935"/>
    </location>
</feature>
<evidence type="ECO:0000256" key="3">
    <source>
        <dbReference type="ARBA" id="ARBA00022553"/>
    </source>
</evidence>
<dbReference type="Gene3D" id="1.20.900.10">
    <property type="entry name" value="Dbl homology (DH) domain"/>
    <property type="match status" value="1"/>
</dbReference>
<evidence type="ECO:0000313" key="9">
    <source>
        <dbReference type="Proteomes" id="UP000466442"/>
    </source>
</evidence>
<organism evidence="8 9">
    <name type="scientific">Apolygus lucorum</name>
    <name type="common">Small green plant bug</name>
    <name type="synonym">Lygocoris lucorum</name>
    <dbReference type="NCBI Taxonomy" id="248454"/>
    <lineage>
        <taxon>Eukaryota</taxon>
        <taxon>Metazoa</taxon>
        <taxon>Ecdysozoa</taxon>
        <taxon>Arthropoda</taxon>
        <taxon>Hexapoda</taxon>
        <taxon>Insecta</taxon>
        <taxon>Pterygota</taxon>
        <taxon>Neoptera</taxon>
        <taxon>Paraneoptera</taxon>
        <taxon>Hemiptera</taxon>
        <taxon>Heteroptera</taxon>
        <taxon>Panheteroptera</taxon>
        <taxon>Cimicomorpha</taxon>
        <taxon>Miridae</taxon>
        <taxon>Mirini</taxon>
        <taxon>Apolygus</taxon>
    </lineage>
</organism>
<evidence type="ECO:0000256" key="2">
    <source>
        <dbReference type="ARBA" id="ARBA00022490"/>
    </source>
</evidence>
<sequence>MENVSGAVDKWYGESEDSDEDMVTDYMVDDEGIGRQMASSQVPVIRVTPGLDGGSGTVLEDNIQQLHYIHECVQQMRELMPPHSLHEVSRLSTSCPSLDDEGISEPDIINAGTQSLRGSSRKSSQHNRTSGDWEAYRTTDTVDGEEAELAKHRSCSALDDLCFGKERSKSRLQEISNRSGSISMSSLDSDREDALSEKANYLHVDSQNENAARLSLNLGKLSVAKPEPSSRLTDSLSLASRPTASLQRSISTPSKISITKNLLNKTKAQSDDEVLANLLEPNKPYEVMVLSTENDLPEKRRKRGSMFFRRKKDKVKKLYSRRTHHYRGLPTLQNSKYIMADGWGKSSKVVPEAHYGYSVAGHHNHGYVSGYSEGSPLLQYEFLDEPLVTVVDLDTDPFLGLQDDEPDSWTPTVSKDVLERLSKKDIKRQEHYYEFILTEKHHCLTLRVMQKIFVEGLHKYLRFGANVESMFPRLNDLMEIHFEFLRQLRNKQRENPVIQSLGDVLLEQFRGLPAERLKSVYGEFCSNHRNAINMYKYFMQNDTRFSEFVKHCETNPLLKKKGIPECVLFVTQRLTKYPLLIEPLIKTSKENDDEHDKLVKSLALVKEVLVDVNSQVADNEKEDRKFEIHDRIDAKSFTIYRGRKFKKSDLLARNRSLKFEGIATLMQGRGKMQVVLVLVLSDVLCFLSESNSKYSFFTPESKEGVVSLQKLLVREKAGQESRVIYLISTNPAEMFELKVHNPKHKQAWIIAIREAVQRCPDDESDGHSPFPDCDEKQKQFENKRKHAQQVSELMKQNDKQLAQILEEKMVLQMKLLAGMGGDNTSFQPNYTEFVSESLNNDQIRRTVDVAIKKANQITKSLYVSTANISRSVSSVGEHQSNAYKSPILPKRAETFSGFDSQPVNSRLTLQKNELSKSANDENCEGGSGVKSSSEDMACLDGGYKEAGWLDSQDYQNAVTHLSHHVYTLSCIISQQMTSIDSLESELIALKSHLGGDGRPEYRRNQQLEELRNLQDKLQSEKEVWQRQRDSELKELEQKKEELSKLQEQMKESQADIAQQREQLYRKLEALSNQGIVVGPTMIVSSPDSMPSSSSTLPSDLNKRKVDSAKWKTVPGKDNTFPRNLISATNQHKVPPTVKQQLPLKLSSRSSTGAVSPNSHADATSPHQILPLKLREEDLMGKRAGGYQRLSSNQSPPQIPGHSRTSSSPAMMQNVTVPPKSSGSVRRQSDKRRPQVLWEIVHNLALRLTPKSDYYFVWISDFQFSDLIKTNEWQSV</sequence>
<dbReference type="Proteomes" id="UP000466442">
    <property type="component" value="Linkage Group LG16"/>
</dbReference>
<feature type="compositionally biased region" description="Polar residues" evidence="7">
    <location>
        <begin position="1202"/>
        <end position="1225"/>
    </location>
</feature>
<dbReference type="PANTHER" id="PTHR13944:SF21">
    <property type="entry name" value="CYSTS, ISOFORM C"/>
    <property type="match status" value="1"/>
</dbReference>
<dbReference type="SMART" id="SM00325">
    <property type="entry name" value="RhoGEF"/>
    <property type="match status" value="1"/>
</dbReference>
<feature type="compositionally biased region" description="Polar residues" evidence="7">
    <location>
        <begin position="230"/>
        <end position="244"/>
    </location>
</feature>
<keyword evidence="5 6" id="KW-0175">Coiled coil</keyword>
<evidence type="ECO:0000313" key="8">
    <source>
        <dbReference type="EMBL" id="KAF6198449.1"/>
    </source>
</evidence>
<dbReference type="GO" id="GO:0005737">
    <property type="term" value="C:cytoplasm"/>
    <property type="evidence" value="ECO:0007669"/>
    <property type="project" value="UniProtKB-SubCell"/>
</dbReference>
<dbReference type="PANTHER" id="PTHR13944">
    <property type="entry name" value="AGAP007712-PA"/>
    <property type="match status" value="1"/>
</dbReference>
<evidence type="ECO:0000256" key="7">
    <source>
        <dbReference type="SAM" id="MobiDB-lite"/>
    </source>
</evidence>
<dbReference type="InterPro" id="IPR000219">
    <property type="entry name" value="DH_dom"/>
</dbReference>
<feature type="region of interest" description="Disordered" evidence="7">
    <location>
        <begin position="1129"/>
        <end position="1170"/>
    </location>
</feature>
<evidence type="ECO:0000256" key="5">
    <source>
        <dbReference type="ARBA" id="ARBA00023054"/>
    </source>
</evidence>
<dbReference type="InterPro" id="IPR011993">
    <property type="entry name" value="PH-like_dom_sf"/>
</dbReference>
<dbReference type="Pfam" id="PF17838">
    <property type="entry name" value="PH_16"/>
    <property type="match status" value="1"/>
</dbReference>
<dbReference type="InterPro" id="IPR051632">
    <property type="entry name" value="Rho_GEF"/>
</dbReference>
<accession>A0A6A4J3N1</accession>
<proteinExistence type="predicted"/>
<dbReference type="SUPFAM" id="SSF48065">
    <property type="entry name" value="DBL homology domain (DH-domain)"/>
    <property type="match status" value="1"/>
</dbReference>
<feature type="compositionally biased region" description="Polar residues" evidence="7">
    <location>
        <begin position="1146"/>
        <end position="1166"/>
    </location>
</feature>